<feature type="domain" description="DUF397" evidence="1">
    <location>
        <begin position="5"/>
        <end position="55"/>
    </location>
</feature>
<evidence type="ECO:0000313" key="2">
    <source>
        <dbReference type="EMBL" id="MFC7343135.1"/>
    </source>
</evidence>
<name>A0ABW2LNE8_9PSEU</name>
<dbReference type="EMBL" id="JBHTCJ010000008">
    <property type="protein sequence ID" value="MFC7343135.1"/>
    <property type="molecule type" value="Genomic_DNA"/>
</dbReference>
<dbReference type="Proteomes" id="UP001596504">
    <property type="component" value="Unassembled WGS sequence"/>
</dbReference>
<reference evidence="3" key="1">
    <citation type="journal article" date="2019" name="Int. J. Syst. Evol. Microbiol.">
        <title>The Global Catalogue of Microorganisms (GCM) 10K type strain sequencing project: providing services to taxonomists for standard genome sequencing and annotation.</title>
        <authorList>
            <consortium name="The Broad Institute Genomics Platform"/>
            <consortium name="The Broad Institute Genome Sequencing Center for Infectious Disease"/>
            <person name="Wu L."/>
            <person name="Ma J."/>
        </authorList>
    </citation>
    <scope>NUCLEOTIDE SEQUENCE [LARGE SCALE GENOMIC DNA]</scope>
    <source>
        <strain evidence="3">WLHS5</strain>
    </source>
</reference>
<organism evidence="2 3">
    <name type="scientific">Saccharopolyspora griseoalba</name>
    <dbReference type="NCBI Taxonomy" id="1431848"/>
    <lineage>
        <taxon>Bacteria</taxon>
        <taxon>Bacillati</taxon>
        <taxon>Actinomycetota</taxon>
        <taxon>Actinomycetes</taxon>
        <taxon>Pseudonocardiales</taxon>
        <taxon>Pseudonocardiaceae</taxon>
        <taxon>Saccharopolyspora</taxon>
    </lineage>
</organism>
<dbReference type="InterPro" id="IPR007278">
    <property type="entry name" value="DUF397"/>
</dbReference>
<gene>
    <name evidence="2" type="ORF">ACFQRI_17180</name>
</gene>
<protein>
    <submittedName>
        <fullName evidence="2">DUF397 domain-containing protein</fullName>
    </submittedName>
</protein>
<evidence type="ECO:0000259" key="1">
    <source>
        <dbReference type="Pfam" id="PF04149"/>
    </source>
</evidence>
<dbReference type="Pfam" id="PF04149">
    <property type="entry name" value="DUF397"/>
    <property type="match status" value="1"/>
</dbReference>
<dbReference type="RefSeq" id="WP_380669727.1">
    <property type="nucleotide sequence ID" value="NZ_JBHTCJ010000008.1"/>
</dbReference>
<accession>A0ABW2LNE8</accession>
<evidence type="ECO:0000313" key="3">
    <source>
        <dbReference type="Proteomes" id="UP001596504"/>
    </source>
</evidence>
<keyword evidence="3" id="KW-1185">Reference proteome</keyword>
<sequence length="64" mass="7089">MNDYTWRKSGRSGKVNCVEVALSAEFAAVRDSKAPESGHLVVDSTSWRRFLAGLKAGRYDRDLG</sequence>
<proteinExistence type="predicted"/>
<comment type="caution">
    <text evidence="2">The sequence shown here is derived from an EMBL/GenBank/DDBJ whole genome shotgun (WGS) entry which is preliminary data.</text>
</comment>